<sequence>MQNDRNDVGSLWVGVVAIIALLYCNPARAEARVILLRGWFGVFSTGLDEIADALKAKGIRAEVAGHLYWRTAADDILRERAEGKTDALVLVGHSQGANNVIDMARVLEAKNVPVALLVTLAPYRQNPIPSNVMRAINYYQSTGWGAPITAGTGFQGRLSNIDVKEDSTVSHINIDKSTRVQAEIAREVGAVVKAN</sequence>
<dbReference type="Gene3D" id="3.40.50.1820">
    <property type="entry name" value="alpha/beta hydrolase"/>
    <property type="match status" value="1"/>
</dbReference>
<dbReference type="SUPFAM" id="SSF53474">
    <property type="entry name" value="alpha/beta-Hydrolases"/>
    <property type="match status" value="1"/>
</dbReference>
<dbReference type="RefSeq" id="WP_154072420.1">
    <property type="nucleotide sequence ID" value="NZ_LT670817.1"/>
</dbReference>
<evidence type="ECO:0000313" key="1">
    <source>
        <dbReference type="EMBL" id="SHH32423.1"/>
    </source>
</evidence>
<accession>A0A1M5S383</accession>
<dbReference type="OrthoDB" id="5293296at2"/>
<protein>
    <recommendedName>
        <fullName evidence="3">Thioesterase domain-containing protein</fullName>
    </recommendedName>
</protein>
<evidence type="ECO:0000313" key="2">
    <source>
        <dbReference type="Proteomes" id="UP000189796"/>
    </source>
</evidence>
<dbReference type="Proteomes" id="UP000189796">
    <property type="component" value="Chromosome I"/>
</dbReference>
<proteinExistence type="predicted"/>
<dbReference type="EMBL" id="LT670817">
    <property type="protein sequence ID" value="SHH32423.1"/>
    <property type="molecule type" value="Genomic_DNA"/>
</dbReference>
<name>A0A1M5S383_9BRAD</name>
<evidence type="ECO:0008006" key="3">
    <source>
        <dbReference type="Google" id="ProtNLM"/>
    </source>
</evidence>
<gene>
    <name evidence="1" type="ORF">SAMN05443248_4447</name>
</gene>
<organism evidence="1 2">
    <name type="scientific">Bradyrhizobium erythrophlei</name>
    <dbReference type="NCBI Taxonomy" id="1437360"/>
    <lineage>
        <taxon>Bacteria</taxon>
        <taxon>Pseudomonadati</taxon>
        <taxon>Pseudomonadota</taxon>
        <taxon>Alphaproteobacteria</taxon>
        <taxon>Hyphomicrobiales</taxon>
        <taxon>Nitrobacteraceae</taxon>
        <taxon>Bradyrhizobium</taxon>
    </lineage>
</organism>
<dbReference type="InterPro" id="IPR029058">
    <property type="entry name" value="AB_hydrolase_fold"/>
</dbReference>
<reference evidence="1 2" key="1">
    <citation type="submission" date="2016-11" db="EMBL/GenBank/DDBJ databases">
        <authorList>
            <person name="Jaros S."/>
            <person name="Januszkiewicz K."/>
            <person name="Wedrychowicz H."/>
        </authorList>
    </citation>
    <scope>NUCLEOTIDE SEQUENCE [LARGE SCALE GENOMIC DNA]</scope>
    <source>
        <strain evidence="1 2">GAS138</strain>
    </source>
</reference>
<dbReference type="AlphaFoldDB" id="A0A1M5S383"/>